<evidence type="ECO:0000313" key="1">
    <source>
        <dbReference type="EMBL" id="RLN08007.1"/>
    </source>
</evidence>
<comment type="caution">
    <text evidence="1">The sequence shown here is derived from an EMBL/GenBank/DDBJ whole genome shotgun (WGS) entry which is preliminary data.</text>
</comment>
<sequence>MGISQSPAFVAHPYEHGKPFATDEEFLNIPTQMRAFHNLYMERSNAGQQKFGVKYLNHDSYRGAVDFWVNFEDVHAIYRRDALDISIVTCWIQMELERCRKKDVMIQIRDEVLQVDMIVAVPEQLIGFILRENLDLKTSSTTMAIRSVENLYRCHDTNDF</sequence>
<proteinExistence type="predicted"/>
<reference evidence="2" key="1">
    <citation type="journal article" date="2019" name="Nat. Commun.">
        <title>The genome of broomcorn millet.</title>
        <authorList>
            <person name="Zou C."/>
            <person name="Miki D."/>
            <person name="Li D."/>
            <person name="Tang Q."/>
            <person name="Xiao L."/>
            <person name="Rajput S."/>
            <person name="Deng P."/>
            <person name="Jia W."/>
            <person name="Huang R."/>
            <person name="Zhang M."/>
            <person name="Sun Y."/>
            <person name="Hu J."/>
            <person name="Fu X."/>
            <person name="Schnable P.S."/>
            <person name="Li F."/>
            <person name="Zhang H."/>
            <person name="Feng B."/>
            <person name="Zhu X."/>
            <person name="Liu R."/>
            <person name="Schnable J.C."/>
            <person name="Zhu J.-K."/>
            <person name="Zhang H."/>
        </authorList>
    </citation>
    <scope>NUCLEOTIDE SEQUENCE [LARGE SCALE GENOMIC DNA]</scope>
</reference>
<keyword evidence="2" id="KW-1185">Reference proteome</keyword>
<dbReference type="EMBL" id="PQIB02000007">
    <property type="protein sequence ID" value="RLN08007.1"/>
    <property type="molecule type" value="Genomic_DNA"/>
</dbReference>
<protein>
    <submittedName>
        <fullName evidence="1">Transposon protein, putative, CACTA, En/Spm sub-class</fullName>
    </submittedName>
</protein>
<dbReference type="Proteomes" id="UP000275267">
    <property type="component" value="Unassembled WGS sequence"/>
</dbReference>
<gene>
    <name evidence="1" type="ORF">C2845_PM11G07010</name>
</gene>
<name>A0A3L6RSQ2_PANMI</name>
<accession>A0A3L6RSQ2</accession>
<evidence type="ECO:0000313" key="2">
    <source>
        <dbReference type="Proteomes" id="UP000275267"/>
    </source>
</evidence>
<organism evidence="1 2">
    <name type="scientific">Panicum miliaceum</name>
    <name type="common">Proso millet</name>
    <name type="synonym">Broomcorn millet</name>
    <dbReference type="NCBI Taxonomy" id="4540"/>
    <lineage>
        <taxon>Eukaryota</taxon>
        <taxon>Viridiplantae</taxon>
        <taxon>Streptophyta</taxon>
        <taxon>Embryophyta</taxon>
        <taxon>Tracheophyta</taxon>
        <taxon>Spermatophyta</taxon>
        <taxon>Magnoliopsida</taxon>
        <taxon>Liliopsida</taxon>
        <taxon>Poales</taxon>
        <taxon>Poaceae</taxon>
        <taxon>PACMAD clade</taxon>
        <taxon>Panicoideae</taxon>
        <taxon>Panicodae</taxon>
        <taxon>Paniceae</taxon>
        <taxon>Panicinae</taxon>
        <taxon>Panicum</taxon>
        <taxon>Panicum sect. Panicum</taxon>
    </lineage>
</organism>
<dbReference type="OrthoDB" id="695752at2759"/>
<dbReference type="AlphaFoldDB" id="A0A3L6RSQ2"/>